<dbReference type="AlphaFoldDB" id="A0A679ISP6"/>
<feature type="chain" id="PRO_5025341242" description="Molecular chaperone" evidence="1">
    <location>
        <begin position="26"/>
        <end position="272"/>
    </location>
</feature>
<evidence type="ECO:0000313" key="2">
    <source>
        <dbReference type="EMBL" id="CAA2099193.1"/>
    </source>
</evidence>
<gene>
    <name evidence="2" type="ORF">VVAX_00114</name>
</gene>
<proteinExistence type="predicted"/>
<organism evidence="2">
    <name type="scientific">Variovorax paradoxus</name>
    <dbReference type="NCBI Taxonomy" id="34073"/>
    <lineage>
        <taxon>Bacteria</taxon>
        <taxon>Pseudomonadati</taxon>
        <taxon>Pseudomonadota</taxon>
        <taxon>Betaproteobacteria</taxon>
        <taxon>Burkholderiales</taxon>
        <taxon>Comamonadaceae</taxon>
        <taxon>Variovorax</taxon>
    </lineage>
</organism>
<dbReference type="RefSeq" id="WP_339087905.1">
    <property type="nucleotide sequence ID" value="NZ_LR743507.1"/>
</dbReference>
<evidence type="ECO:0000256" key="1">
    <source>
        <dbReference type="SAM" id="SignalP"/>
    </source>
</evidence>
<accession>A0A679ISP6</accession>
<sequence>MRLLRTFALLAAALTGVFAGMPASAAPFEIAIMPSRFELAAKSGARLGQTLDIHNVGTTVTEVSVRTLDWSYSPEGEISYLDALQPGSCRPWVLLERKTVKVPARGKAGFRFQIEPPADAPRGECRFMLAIEGVEPAYRAAVGQGGASLSLPVTGRIAVAVYVLVNGAEPRLALSQAGMRELHGRRTPYVTVSNTGDAHGRLDGSLDATDAAGKRFEMVPEGTPVMPGQTRLIALQPKASADGQAPAPVYPLKASGTLDWEKGGFKVNAEFR</sequence>
<protein>
    <recommendedName>
        <fullName evidence="3">Molecular chaperone</fullName>
    </recommendedName>
</protein>
<feature type="signal peptide" evidence="1">
    <location>
        <begin position="1"/>
        <end position="25"/>
    </location>
</feature>
<name>A0A679ISP6_VARPD</name>
<evidence type="ECO:0008006" key="3">
    <source>
        <dbReference type="Google" id="ProtNLM"/>
    </source>
</evidence>
<reference evidence="2" key="1">
    <citation type="submission" date="2019-12" db="EMBL/GenBank/DDBJ databases">
        <authorList>
            <person name="Cremers G."/>
        </authorList>
    </citation>
    <scope>NUCLEOTIDE SEQUENCE</scope>
    <source>
        <strain evidence="2">Vvax</strain>
    </source>
</reference>
<keyword evidence="1" id="KW-0732">Signal</keyword>
<dbReference type="EMBL" id="LR743507">
    <property type="protein sequence ID" value="CAA2099193.1"/>
    <property type="molecule type" value="Genomic_DNA"/>
</dbReference>